<protein>
    <submittedName>
        <fullName evidence="1">DUF1289 domain-containing protein</fullName>
    </submittedName>
</protein>
<dbReference type="InterPro" id="IPR010710">
    <property type="entry name" value="DUF1289"/>
</dbReference>
<dbReference type="AlphaFoldDB" id="A0A1V9DC15"/>
<comment type="caution">
    <text evidence="1">The sequence shown here is derived from an EMBL/GenBank/DDBJ whole genome shotgun (WGS) entry which is preliminary data.</text>
</comment>
<reference evidence="1 2" key="1">
    <citation type="submission" date="2017-02" db="EMBL/GenBank/DDBJ databases">
        <title>Whole genome shotgun sequence of Pantoea agglomerans strain AS1 isolated from a cycad, Zamia floridana in Central Florida, USA.</title>
        <authorList>
            <person name="Lata P."/>
            <person name="Govindarajan S."/>
            <person name="Qi F."/>
            <person name="Li J.-L."/>
            <person name="Maurya S.K."/>
            <person name="Sahoo M.K."/>
        </authorList>
    </citation>
    <scope>NUCLEOTIDE SEQUENCE [LARGE SCALE GENOMIC DNA]</scope>
    <source>
        <strain evidence="1 2">AS1</strain>
    </source>
</reference>
<dbReference type="OrthoDB" id="8911262at2"/>
<dbReference type="PANTHER" id="PTHR35175">
    <property type="entry name" value="DUF1289 DOMAIN-CONTAINING PROTEIN"/>
    <property type="match status" value="1"/>
</dbReference>
<evidence type="ECO:0000313" key="2">
    <source>
        <dbReference type="Proteomes" id="UP000192769"/>
    </source>
</evidence>
<proteinExistence type="predicted"/>
<accession>A0A1V9DC15</accession>
<evidence type="ECO:0000313" key="1">
    <source>
        <dbReference type="EMBL" id="OQP31399.1"/>
    </source>
</evidence>
<dbReference type="Pfam" id="PF06945">
    <property type="entry name" value="DUF1289"/>
    <property type="match status" value="1"/>
</dbReference>
<organism evidence="1 2">
    <name type="scientific">Pantoea latae</name>
    <dbReference type="NCBI Taxonomy" id="1964541"/>
    <lineage>
        <taxon>Bacteria</taxon>
        <taxon>Pseudomonadati</taxon>
        <taxon>Pseudomonadota</taxon>
        <taxon>Gammaproteobacteria</taxon>
        <taxon>Enterobacterales</taxon>
        <taxon>Erwiniaceae</taxon>
        <taxon>Pantoea</taxon>
    </lineage>
</organism>
<dbReference type="PANTHER" id="PTHR35175:SF2">
    <property type="entry name" value="DUF1289 DOMAIN-CONTAINING PROTEIN"/>
    <property type="match status" value="1"/>
</dbReference>
<keyword evidence="2" id="KW-1185">Reference proteome</keyword>
<sequence length="60" mass="6758">MAVKSPCIDLCVFDGKTGWCEGCGRSREEAQTWRKLTPYRQKAIARALAGRMTILQKAQK</sequence>
<name>A0A1V9DC15_9GAMM</name>
<dbReference type="Proteomes" id="UP000192769">
    <property type="component" value="Unassembled WGS sequence"/>
</dbReference>
<dbReference type="EMBL" id="MWUE01000027">
    <property type="protein sequence ID" value="OQP31399.1"/>
    <property type="molecule type" value="Genomic_DNA"/>
</dbReference>
<dbReference type="RefSeq" id="WP_081141089.1">
    <property type="nucleotide sequence ID" value="NZ_MWUE01000027.1"/>
</dbReference>
<gene>
    <name evidence="1" type="ORF">B2J69_18445</name>
</gene>